<dbReference type="Pfam" id="PF07963">
    <property type="entry name" value="N_methyl"/>
    <property type="match status" value="1"/>
</dbReference>
<sequence length="313" mass="33832">MSCNYNDIHNKNELKMSMFSRSQGFTLIELMISLVLGLLISAAVMQVYLINTRTLTVQQSASEVQDSAIFALQGIEDHVRIANLGNPIIEITDETNHGGIVLTTTNLGTSNTTNSVNFTNSTGSAGWVGLSNMDGVASDQLTIQYKNITESSLFDCEGTEVVSGTDDWVVERYFIRADSAANDLALACDAGRVTDAGVVVVGESFDGNGTIITPGVDQFQVLLGAQTDIDNLTYLPANIYTQLTDKPSITTVKLGVVIRSSTPLINTEDKTTFTVLGTEQNLTADATRDTFYRRSYESTILLRNARVISVTGL</sequence>
<name>A0A2V4V4K5_9GAMM</name>
<dbReference type="InterPro" id="IPR012902">
    <property type="entry name" value="N_methyl_site"/>
</dbReference>
<evidence type="ECO:0000256" key="1">
    <source>
        <dbReference type="SAM" id="Phobius"/>
    </source>
</evidence>
<dbReference type="GO" id="GO:0043683">
    <property type="term" value="P:type IV pilus assembly"/>
    <property type="evidence" value="ECO:0007669"/>
    <property type="project" value="InterPro"/>
</dbReference>
<dbReference type="Pfam" id="PF16074">
    <property type="entry name" value="PilW"/>
    <property type="match status" value="1"/>
</dbReference>
<feature type="transmembrane region" description="Helical" evidence="1">
    <location>
        <begin position="25"/>
        <end position="49"/>
    </location>
</feature>
<gene>
    <name evidence="2" type="ORF">DFP82_101194</name>
</gene>
<dbReference type="PROSITE" id="PS00409">
    <property type="entry name" value="PROKAR_NTER_METHYL"/>
    <property type="match status" value="1"/>
</dbReference>
<protein>
    <submittedName>
        <fullName evidence="2">Type IV pilus assembly protein PilW</fullName>
    </submittedName>
</protein>
<dbReference type="NCBIfam" id="TIGR02532">
    <property type="entry name" value="IV_pilin_GFxxxE"/>
    <property type="match status" value="1"/>
</dbReference>
<evidence type="ECO:0000313" key="3">
    <source>
        <dbReference type="Proteomes" id="UP000247746"/>
    </source>
</evidence>
<dbReference type="Proteomes" id="UP000247746">
    <property type="component" value="Unassembled WGS sequence"/>
</dbReference>
<comment type="caution">
    <text evidence="2">The sequence shown here is derived from an EMBL/GenBank/DDBJ whole genome shotgun (WGS) entry which is preliminary data.</text>
</comment>
<proteinExistence type="predicted"/>
<keyword evidence="1" id="KW-0812">Transmembrane</keyword>
<reference evidence="2 3" key="1">
    <citation type="submission" date="2018-06" db="EMBL/GenBank/DDBJ databases">
        <title>Genomic Encyclopedia of Type Strains, Phase III (KMG-III): the genomes of soil and plant-associated and newly described type strains.</title>
        <authorList>
            <person name="Whitman W."/>
        </authorList>
    </citation>
    <scope>NUCLEOTIDE SEQUENCE [LARGE SCALE GENOMIC DNA]</scope>
    <source>
        <strain evidence="2 3">CECT 5889</strain>
    </source>
</reference>
<keyword evidence="1" id="KW-1133">Transmembrane helix</keyword>
<dbReference type="EMBL" id="QJSU01000001">
    <property type="protein sequence ID" value="PYE40881.1"/>
    <property type="molecule type" value="Genomic_DNA"/>
</dbReference>
<accession>A0A2V4V4K5</accession>
<keyword evidence="1" id="KW-0472">Membrane</keyword>
<dbReference type="InterPro" id="IPR032092">
    <property type="entry name" value="PilW"/>
</dbReference>
<evidence type="ECO:0000313" key="2">
    <source>
        <dbReference type="EMBL" id="PYE40881.1"/>
    </source>
</evidence>
<keyword evidence="3" id="KW-1185">Reference proteome</keyword>
<dbReference type="AlphaFoldDB" id="A0A2V4V4K5"/>
<organism evidence="2 3">
    <name type="scientific">Psychrobacter fozii</name>
    <dbReference type="NCBI Taxonomy" id="198480"/>
    <lineage>
        <taxon>Bacteria</taxon>
        <taxon>Pseudomonadati</taxon>
        <taxon>Pseudomonadota</taxon>
        <taxon>Gammaproteobacteria</taxon>
        <taxon>Moraxellales</taxon>
        <taxon>Moraxellaceae</taxon>
        <taxon>Psychrobacter</taxon>
    </lineage>
</organism>